<dbReference type="SUPFAM" id="SSF53850">
    <property type="entry name" value="Periplasmic binding protein-like II"/>
    <property type="match status" value="1"/>
</dbReference>
<evidence type="ECO:0000313" key="3">
    <source>
        <dbReference type="Proteomes" id="UP001429745"/>
    </source>
</evidence>
<comment type="caution">
    <text evidence="2">The sequence shown here is derived from an EMBL/GenBank/DDBJ whole genome shotgun (WGS) entry which is preliminary data.</text>
</comment>
<dbReference type="RefSeq" id="WP_168911662.1">
    <property type="nucleotide sequence ID" value="NZ_JABACI010000001.1"/>
</dbReference>
<gene>
    <name evidence="2" type="ORF">HF576_05175</name>
</gene>
<keyword evidence="3" id="KW-1185">Reference proteome</keyword>
<dbReference type="PROSITE" id="PS51257">
    <property type="entry name" value="PROKAR_LIPOPROTEIN"/>
    <property type="match status" value="1"/>
</dbReference>
<feature type="chain" id="PRO_5047386506" evidence="1">
    <location>
        <begin position="24"/>
        <end position="431"/>
    </location>
</feature>
<dbReference type="InterPro" id="IPR050490">
    <property type="entry name" value="Bact_solute-bd_prot1"/>
</dbReference>
<reference evidence="2 3" key="1">
    <citation type="submission" date="2020-04" db="EMBL/GenBank/DDBJ databases">
        <title>CFH 90308 Microbacterium sp.</title>
        <authorList>
            <person name="Nie G."/>
            <person name="Ming H."/>
            <person name="Xia T."/>
        </authorList>
    </citation>
    <scope>NUCLEOTIDE SEQUENCE [LARGE SCALE GENOMIC DNA]</scope>
    <source>
        <strain evidence="2 3">CFH 90308</strain>
    </source>
</reference>
<dbReference type="Gene3D" id="3.40.190.10">
    <property type="entry name" value="Periplasmic binding protein-like II"/>
    <property type="match status" value="2"/>
</dbReference>
<dbReference type="PANTHER" id="PTHR43649">
    <property type="entry name" value="ARABINOSE-BINDING PROTEIN-RELATED"/>
    <property type="match status" value="1"/>
</dbReference>
<evidence type="ECO:0000256" key="1">
    <source>
        <dbReference type="SAM" id="SignalP"/>
    </source>
</evidence>
<dbReference type="InterPro" id="IPR006059">
    <property type="entry name" value="SBP"/>
</dbReference>
<accession>A0ABX1K9Y9</accession>
<sequence length="431" mass="45107">MKKTTIGGLGLGLALSLSLAGCAGQTAPTADSIEVGPATGTLSYESWTPTEATFDTIIEGFTAENPDVELTGTLAPLEDYQTSLQTQLRSGSGPDVFVVSPGAMYNQYREYFEPLDAYAEAFDGEDWADIFNQDALDRAQTDGATFGLPVGYGVAGFLWVNKTLLAEAGVEVPTTYDELVAASEELKAAGIQPIALGGKDAWMNIDYFLAIAASIDKDALYAALEGEGEWTDPALVEAFEIWSGLFTDGVVQDGAIGAATYSDTYDLFTEGKAAFFANGSWNLDMYVNSLDRIAAYDIDAIAMPLPGVDGGAPITGDVSGIVVVNKASKNKGAAYQLASYMSRGEGAQVLLDAFLDFPVTNDGKTPTTAPEESQTARASIETLIETKLAGYRQVPLASVSEALSAALAGVATGDVTGEEAAQRVQDAADNG</sequence>
<feature type="signal peptide" evidence="1">
    <location>
        <begin position="1"/>
        <end position="23"/>
    </location>
</feature>
<protein>
    <submittedName>
        <fullName evidence="2">Extracellular solute-binding protein</fullName>
    </submittedName>
</protein>
<evidence type="ECO:0000313" key="2">
    <source>
        <dbReference type="EMBL" id="NLP83230.1"/>
    </source>
</evidence>
<dbReference type="Proteomes" id="UP001429745">
    <property type="component" value="Unassembled WGS sequence"/>
</dbReference>
<proteinExistence type="predicted"/>
<dbReference type="EMBL" id="JABACI010000001">
    <property type="protein sequence ID" value="NLP83230.1"/>
    <property type="molecule type" value="Genomic_DNA"/>
</dbReference>
<organism evidence="2 3">
    <name type="scientific">Microbacterium salsuginis</name>
    <dbReference type="NCBI Taxonomy" id="2722803"/>
    <lineage>
        <taxon>Bacteria</taxon>
        <taxon>Bacillati</taxon>
        <taxon>Actinomycetota</taxon>
        <taxon>Actinomycetes</taxon>
        <taxon>Micrococcales</taxon>
        <taxon>Microbacteriaceae</taxon>
        <taxon>Microbacterium</taxon>
    </lineage>
</organism>
<keyword evidence="1" id="KW-0732">Signal</keyword>
<dbReference type="Pfam" id="PF01547">
    <property type="entry name" value="SBP_bac_1"/>
    <property type="match status" value="1"/>
</dbReference>
<name>A0ABX1K9Y9_9MICO</name>